<dbReference type="NCBIfam" id="TIGR03715">
    <property type="entry name" value="KxYKxGKxW"/>
    <property type="match status" value="1"/>
</dbReference>
<evidence type="ECO:0000256" key="10">
    <source>
        <dbReference type="ARBA" id="ARBA00032238"/>
    </source>
</evidence>
<dbReference type="GO" id="GO:0009250">
    <property type="term" value="P:glucan biosynthetic process"/>
    <property type="evidence" value="ECO:0007669"/>
    <property type="project" value="InterPro"/>
</dbReference>
<keyword evidence="8" id="KW-0677">Repeat</keyword>
<dbReference type="Pfam" id="PF02324">
    <property type="entry name" value="Glyco_hydro_70"/>
    <property type="match status" value="2"/>
</dbReference>
<dbReference type="Pfam" id="PF19258">
    <property type="entry name" value="KxYKxGKxW_sig"/>
    <property type="match status" value="1"/>
</dbReference>
<protein>
    <recommendedName>
        <fullName evidence="4">dextransucrase</fullName>
        <ecNumber evidence="4">2.4.1.5</ecNumber>
    </recommendedName>
    <alternativeName>
        <fullName evidence="9">Dextransucrase</fullName>
    </alternativeName>
    <alternativeName>
        <fullName evidence="10">Sucrose 6-glucosyltransferase</fullName>
    </alternativeName>
</protein>
<evidence type="ECO:0000256" key="8">
    <source>
        <dbReference type="ARBA" id="ARBA00022737"/>
    </source>
</evidence>
<feature type="region of interest" description="Disordered" evidence="11">
    <location>
        <begin position="116"/>
        <end position="167"/>
    </location>
</feature>
<dbReference type="NCBIfam" id="TIGR04035">
    <property type="entry name" value="glucan_65_rpt"/>
    <property type="match status" value="2"/>
</dbReference>
<keyword evidence="7 12" id="KW-0732">Signal</keyword>
<dbReference type="RefSeq" id="WP_170168011.1">
    <property type="nucleotide sequence ID" value="NZ_PUFI01000012.1"/>
</dbReference>
<dbReference type="GO" id="GO:0047849">
    <property type="term" value="F:dextransucrase activity"/>
    <property type="evidence" value="ECO:0007669"/>
    <property type="project" value="UniProtKB-EC"/>
</dbReference>
<evidence type="ECO:0000313" key="15">
    <source>
        <dbReference type="Proteomes" id="UP000295681"/>
    </source>
</evidence>
<evidence type="ECO:0000256" key="3">
    <source>
        <dbReference type="ARBA" id="ARBA00009247"/>
    </source>
</evidence>
<gene>
    <name evidence="14" type="ORF">C5L23_001564</name>
</gene>
<dbReference type="InterPro" id="IPR017853">
    <property type="entry name" value="GH"/>
</dbReference>
<dbReference type="Gene3D" id="2.10.270.10">
    <property type="entry name" value="Cholin Binding"/>
    <property type="match status" value="3"/>
</dbReference>
<dbReference type="InterPro" id="IPR022263">
    <property type="entry name" value="KxYKxGKxW"/>
</dbReference>
<dbReference type="SUPFAM" id="SSF51445">
    <property type="entry name" value="(Trans)glycosidases"/>
    <property type="match status" value="2"/>
</dbReference>
<accession>A0A4R5N979</accession>
<evidence type="ECO:0000256" key="7">
    <source>
        <dbReference type="ARBA" id="ARBA00022729"/>
    </source>
</evidence>
<reference evidence="14 15" key="1">
    <citation type="journal article" date="2019" name="Appl. Microbiol. Biotechnol.">
        <title>Uncovering carbohydrate metabolism through a genotype-phenotype association study of 56 lactic acid bacteria genomes.</title>
        <authorList>
            <person name="Buron-Moles G."/>
            <person name="Chailyan A."/>
            <person name="Dolejs I."/>
            <person name="Forster J."/>
            <person name="Miks M.H."/>
        </authorList>
    </citation>
    <scope>NUCLEOTIDE SEQUENCE [LARGE SCALE GENOMIC DNA]</scope>
    <source>
        <strain evidence="14 15">ATCC 700006</strain>
    </source>
</reference>
<proteinExistence type="inferred from homology"/>
<evidence type="ECO:0000256" key="6">
    <source>
        <dbReference type="ARBA" id="ARBA00022679"/>
    </source>
</evidence>
<keyword evidence="6" id="KW-0808">Transferase</keyword>
<dbReference type="GO" id="GO:0046527">
    <property type="term" value="F:glucosyltransferase activity"/>
    <property type="evidence" value="ECO:0007669"/>
    <property type="project" value="InterPro"/>
</dbReference>
<dbReference type="Gene3D" id="2.30.30.420">
    <property type="entry name" value="glucansucrase"/>
    <property type="match status" value="1"/>
</dbReference>
<feature type="signal peptide" evidence="12">
    <location>
        <begin position="1"/>
        <end position="32"/>
    </location>
</feature>
<dbReference type="Gene3D" id="2.30.30.170">
    <property type="match status" value="5"/>
</dbReference>
<dbReference type="InterPro" id="IPR027636">
    <property type="entry name" value="Glucan-bd_rpt"/>
</dbReference>
<dbReference type="SUPFAM" id="SSF69360">
    <property type="entry name" value="Cell wall binding repeat"/>
    <property type="match status" value="2"/>
</dbReference>
<dbReference type="STRING" id="907931.GCA_000165675_01815"/>
<feature type="domain" description="GW" evidence="13">
    <location>
        <begin position="1369"/>
        <end position="1458"/>
    </location>
</feature>
<feature type="non-terminal residue" evidence="14">
    <location>
        <position position="1770"/>
    </location>
</feature>
<comment type="function">
    <text evidence="2">Production of extracellular glucans, that are thought to play a key role in the development of the dental plaque because of their ability to adhere to smooth surfaces and mediate the aggregation of bacterial cells and food debris.</text>
</comment>
<evidence type="ECO:0000256" key="4">
    <source>
        <dbReference type="ARBA" id="ARBA00012592"/>
    </source>
</evidence>
<dbReference type="InterPro" id="IPR018337">
    <property type="entry name" value="Cell_wall/Cho-bd_repeat"/>
</dbReference>
<dbReference type="Gene3D" id="3.20.20.470">
    <property type="entry name" value="Glucansucrase"/>
    <property type="match status" value="1"/>
</dbReference>
<comment type="similarity">
    <text evidence="3">Belongs to the glycosyl hydrolase 70 family.</text>
</comment>
<dbReference type="EMBL" id="PUFI01000012">
    <property type="protein sequence ID" value="TDG68566.1"/>
    <property type="molecule type" value="Genomic_DNA"/>
</dbReference>
<organism evidence="14 15">
    <name type="scientific">Leuconostoc fallax</name>
    <dbReference type="NCBI Taxonomy" id="1251"/>
    <lineage>
        <taxon>Bacteria</taxon>
        <taxon>Bacillati</taxon>
        <taxon>Bacillota</taxon>
        <taxon>Bacilli</taxon>
        <taxon>Lactobacillales</taxon>
        <taxon>Lactobacillaceae</taxon>
        <taxon>Leuconostoc</taxon>
    </lineage>
</organism>
<dbReference type="Pfam" id="PF13457">
    <property type="entry name" value="GW"/>
    <property type="match status" value="5"/>
</dbReference>
<sequence>MKQQESITRKKLYKAGKSWVVAATLFAATLFAAMGAAGATTVASADVQKDTVVVTADKNTTDKDKEPIKTAGANVVDKGVAQTTDTNTTDKKTIEVGKSVDMSATDKKVTETVKSVDTSATDKKTTEAVKPVDTNATDKKATEAVKPVDTNATDKKTTEAVKPVDTNTTDKKVTEAIKPVNTNADDKTAEPVKTISATKDTVKTIANKQKGATEEQAVITEGHYEAQGDGFVYITKDGKQLTGLQNINGNTQYFDPATGQQLKGDIKAVAGTVYYFDKNSGNARVYQKVADGTYSENNEHWQYISKVDNKPVEGLYNVQGNLQYFDMSTGNQVKNDIRSVDGVTYYFDKDSGNGSAFNALSAGEYVEKKETDAQGNQNSYWTYSGLDGNPVKGLYDINGSLQYFDEKNGAQLKGGTATVNGVTYYFEQDKGNLISVVNSVESGQYKIDNDNVYYIDNQGNTLKGLYAINGQLNYFDMSTGVQLKGASENANGVGYYFDKDKGNGQYQYSLITSTLANAFSKHNAANDYTQSSFTHTVDGFLTADTWYRPTEILKNGTTWVASTSQDLRPMITVWWPNKNVQLNYLKLMQTEGLLDSGQVYDLNSDQALLNQAAQTVQVNIEKRITKAGNSDWLNDLLYNSHGETPSFVKQQAIWNADSEYHGGWFQGGYLAYRNSDLTPYANSSYRHYTGMEFLLANDVDNSNPIVQAEDLNWLYYLMNFGTETGNDPQANFDSIRIDAISFVDKQVAKKAYELLHDMYGLSASDAVANKHVSIVEASADQTPVTTENHDALIESYWRDTMKNSLSKDASIDSSAGSLSAMINDGNVDRANDSTTESSIFPNYTIVHAHDKDIQDAVSNVMKIVNNDPSISLDGFTMEQLEKGLSAFYADQRSAVKQYNQYNIPSAYAVMLTNKDTVPRTFYGDMYQDDGQYMANKSLYYDAIDTMMKARLKYVSGGQTMSVTKINNANSQKSGEVLTSVRFGKGVMDATDAGSAESRTQGIGVVVSNSSGLQLNDNDKIVLHMGAAHKNQEYRALMLTTNDGIKSFNNDEAPINYTDDNGDLIFDGHNIDGQENTAIRGYLNPQVAGYLAVWVPTGAKDDQDARTQPSNEKSTDGKVLHTNAALDSELIYEGFSNFQPMPTTKDEYTNVMIAKNIDLFKSWGITNFELAPQYRSSDGKNINDRFIDSLVQNGYGLSDRYDLGFETPTKYGTDQDLRTAIKTLHQAGMTVMADYVANQIYGLNTSQEVVDAQRVNSDNNAVEVRYGQHLNVVNSIGGGEYQNLYGGKYLEILNKLYPDLLVDENGNKIDIDTKIKQWSAKYLNGSNVTGLGMGYVLKDWSNGQYFNISNTDGKVMLPEQLVKHMPAVEIGTQTNYTAYISSTIRRDGLYNNMPWGVTATGQDGNEIKWERQGSTSDYNHQKVQVNRQYVDKQGVVWNLINFDDKDLWVDSNALVTVNFTSQKPTKHFVQFGMRQGKYDGFYLSAPYKQTESKWVASTRTHQGQLLEVVGQYTTGSGSRKVTWYLVGLDGKQVWVDSRAVGTNFSHKTNINLLINSATRNDGMYLNAPYGQKGYKRETSSRFYNEKLVTVSQQYYDNKGVIWNLITLNGKKLWVDSRAFATVIDKKVNQSLYINSRNDGMYLNAPYRAQGAKRYASTKTYTGQRVQVTLQRKDTHGVTWYLTKVDSKQLWVDSHAFAPTFTRNVSLNVKVNSSKRNDGIYLNAPYGNKKAKRIASTKAYNGKRVKASKEYKDAKGVTWYLVNLNNKQVWID</sequence>
<dbReference type="InterPro" id="IPR038200">
    <property type="entry name" value="GW_dom_sf"/>
</dbReference>
<comment type="catalytic activity">
    <reaction evidence="1">
        <text>[(1-&gt;6)-alpha-D-glucosyl](n) + sucrose = [(1-&gt;6)-alpha-D-glucosyl](n+1) + D-fructose</text>
        <dbReference type="Rhea" id="RHEA:18825"/>
        <dbReference type="Rhea" id="RHEA-COMP:11144"/>
        <dbReference type="Rhea" id="RHEA-COMP:11145"/>
        <dbReference type="ChEBI" id="CHEBI:17992"/>
        <dbReference type="ChEBI" id="CHEBI:18269"/>
        <dbReference type="ChEBI" id="CHEBI:37721"/>
        <dbReference type="EC" id="2.4.1.5"/>
    </reaction>
</comment>
<dbReference type="Pfam" id="PF19127">
    <property type="entry name" value="Choline_bind_3"/>
    <property type="match status" value="4"/>
</dbReference>
<evidence type="ECO:0000256" key="2">
    <source>
        <dbReference type="ARBA" id="ARBA00003243"/>
    </source>
</evidence>
<name>A0A4R5N979_9LACO</name>
<evidence type="ECO:0000256" key="11">
    <source>
        <dbReference type="SAM" id="MobiDB-lite"/>
    </source>
</evidence>
<dbReference type="PROSITE" id="PS51780">
    <property type="entry name" value="GW"/>
    <property type="match status" value="3"/>
</dbReference>
<keyword evidence="15" id="KW-1185">Reference proteome</keyword>
<evidence type="ECO:0000256" key="5">
    <source>
        <dbReference type="ARBA" id="ARBA00022676"/>
    </source>
</evidence>
<feature type="domain" description="GW" evidence="13">
    <location>
        <begin position="1543"/>
        <end position="1623"/>
    </location>
</feature>
<evidence type="ECO:0000256" key="9">
    <source>
        <dbReference type="ARBA" id="ARBA00029911"/>
    </source>
</evidence>
<feature type="chain" id="PRO_5039113624" description="dextransucrase" evidence="12">
    <location>
        <begin position="33"/>
        <end position="1770"/>
    </location>
</feature>
<evidence type="ECO:0000313" key="14">
    <source>
        <dbReference type="EMBL" id="TDG68566.1"/>
    </source>
</evidence>
<evidence type="ECO:0000259" key="13">
    <source>
        <dbReference type="PROSITE" id="PS51780"/>
    </source>
</evidence>
<evidence type="ECO:0000256" key="12">
    <source>
        <dbReference type="SAM" id="SignalP"/>
    </source>
</evidence>
<evidence type="ECO:0000256" key="1">
    <source>
        <dbReference type="ARBA" id="ARBA00001152"/>
    </source>
</evidence>
<dbReference type="EC" id="2.4.1.5" evidence="4"/>
<keyword evidence="5" id="KW-0328">Glycosyltransferase</keyword>
<feature type="domain" description="GW" evidence="13">
    <location>
        <begin position="1699"/>
        <end position="1770"/>
    </location>
</feature>
<comment type="caution">
    <text evidence="14">The sequence shown here is derived from an EMBL/GenBank/DDBJ whole genome shotgun (WGS) entry which is preliminary data.</text>
</comment>
<dbReference type="Proteomes" id="UP000295681">
    <property type="component" value="Unassembled WGS sequence"/>
</dbReference>
<dbReference type="SMR" id="A0A4R5N979"/>
<dbReference type="SUPFAM" id="SSF82057">
    <property type="entry name" value="Prokaryotic SH3-related domain"/>
    <property type="match status" value="5"/>
</dbReference>
<dbReference type="InterPro" id="IPR025987">
    <property type="entry name" value="GW_dom"/>
</dbReference>
<dbReference type="InterPro" id="IPR003318">
    <property type="entry name" value="Glyco_hydro70cat"/>
</dbReference>